<dbReference type="AlphaFoldDB" id="A0AAV1FBY3"/>
<dbReference type="Proteomes" id="UP001178508">
    <property type="component" value="Chromosome 6"/>
</dbReference>
<protein>
    <submittedName>
        <fullName evidence="2">Uncharacterized protein</fullName>
    </submittedName>
</protein>
<proteinExistence type="predicted"/>
<accession>A0AAV1FBY3</accession>
<organism evidence="2 3">
    <name type="scientific">Xyrichtys novacula</name>
    <name type="common">Pearly razorfish</name>
    <name type="synonym">Hemipteronotus novacula</name>
    <dbReference type="NCBI Taxonomy" id="13765"/>
    <lineage>
        <taxon>Eukaryota</taxon>
        <taxon>Metazoa</taxon>
        <taxon>Chordata</taxon>
        <taxon>Craniata</taxon>
        <taxon>Vertebrata</taxon>
        <taxon>Euteleostomi</taxon>
        <taxon>Actinopterygii</taxon>
        <taxon>Neopterygii</taxon>
        <taxon>Teleostei</taxon>
        <taxon>Neoteleostei</taxon>
        <taxon>Acanthomorphata</taxon>
        <taxon>Eupercaria</taxon>
        <taxon>Labriformes</taxon>
        <taxon>Labridae</taxon>
        <taxon>Xyrichtys</taxon>
    </lineage>
</organism>
<evidence type="ECO:0000313" key="2">
    <source>
        <dbReference type="EMBL" id="CAJ1058510.1"/>
    </source>
</evidence>
<sequence>MQNQSPHLSHFLSPTPDLPLIFTSIVPLILSSYVQSFTYNSLLKSCHSSSEEILSVSDLSHTLGRDQSVLMMPFGGMTGFACFFFTCQSFMTDKTFSVLEGSLGLASQASSPRALNVLMTTFTEENRA</sequence>
<feature type="transmembrane region" description="Helical" evidence="1">
    <location>
        <begin position="69"/>
        <end position="91"/>
    </location>
</feature>
<evidence type="ECO:0000256" key="1">
    <source>
        <dbReference type="SAM" id="Phobius"/>
    </source>
</evidence>
<keyword evidence="3" id="KW-1185">Reference proteome</keyword>
<name>A0AAV1FBY3_XYRNO</name>
<feature type="transmembrane region" description="Helical" evidence="1">
    <location>
        <begin position="20"/>
        <end position="39"/>
    </location>
</feature>
<keyword evidence="1" id="KW-1133">Transmembrane helix</keyword>
<dbReference type="EMBL" id="OY660869">
    <property type="protein sequence ID" value="CAJ1058510.1"/>
    <property type="molecule type" value="Genomic_DNA"/>
</dbReference>
<keyword evidence="1" id="KW-0812">Transmembrane</keyword>
<reference evidence="2" key="1">
    <citation type="submission" date="2023-08" db="EMBL/GenBank/DDBJ databases">
        <authorList>
            <person name="Alioto T."/>
            <person name="Alioto T."/>
            <person name="Gomez Garrido J."/>
        </authorList>
    </citation>
    <scope>NUCLEOTIDE SEQUENCE</scope>
</reference>
<gene>
    <name evidence="2" type="ORF">XNOV1_A039625</name>
</gene>
<keyword evidence="1" id="KW-0472">Membrane</keyword>
<evidence type="ECO:0000313" key="3">
    <source>
        <dbReference type="Proteomes" id="UP001178508"/>
    </source>
</evidence>